<dbReference type="InterPro" id="IPR036852">
    <property type="entry name" value="Peptidase_S8/S53_dom_sf"/>
</dbReference>
<feature type="domain" description="Peptidase S8/S53" evidence="7">
    <location>
        <begin position="54"/>
        <end position="308"/>
    </location>
</feature>
<evidence type="ECO:0000313" key="9">
    <source>
        <dbReference type="Proteomes" id="UP001059617"/>
    </source>
</evidence>
<keyword evidence="3" id="KW-0378">Hydrolase</keyword>
<dbReference type="InterPro" id="IPR050131">
    <property type="entry name" value="Peptidase_S8_subtilisin-like"/>
</dbReference>
<keyword evidence="5" id="KW-0812">Transmembrane</keyword>
<keyword evidence="6" id="KW-0732">Signal</keyword>
<dbReference type="PRINTS" id="PR00723">
    <property type="entry name" value="SUBTILISIN"/>
</dbReference>
<gene>
    <name evidence="8" type="ORF">Dfulv_35420</name>
</gene>
<dbReference type="InterPro" id="IPR015500">
    <property type="entry name" value="Peptidase_S8_subtilisin-rel"/>
</dbReference>
<dbReference type="InterPro" id="IPR023827">
    <property type="entry name" value="Peptidase_S8_Asp-AS"/>
</dbReference>
<keyword evidence="9" id="KW-1185">Reference proteome</keyword>
<evidence type="ECO:0000256" key="3">
    <source>
        <dbReference type="ARBA" id="ARBA00022801"/>
    </source>
</evidence>
<dbReference type="Pfam" id="PF00082">
    <property type="entry name" value="Peptidase_S8"/>
    <property type="match status" value="1"/>
</dbReference>
<dbReference type="EMBL" id="CP073720">
    <property type="protein sequence ID" value="UWP80424.1"/>
    <property type="molecule type" value="Genomic_DNA"/>
</dbReference>
<dbReference type="Proteomes" id="UP001059617">
    <property type="component" value="Chromosome"/>
</dbReference>
<evidence type="ECO:0000256" key="4">
    <source>
        <dbReference type="ARBA" id="ARBA00022825"/>
    </source>
</evidence>
<keyword evidence="5" id="KW-1133">Transmembrane helix</keyword>
<proteinExistence type="inferred from homology"/>
<reference evidence="8" key="2">
    <citation type="submission" date="2022-09" db="EMBL/GenBank/DDBJ databases">
        <title>Biosynthetic gene clusters of Dactylosporangioum fulvum.</title>
        <authorList>
            <person name="Caradec T."/>
        </authorList>
    </citation>
    <scope>NUCLEOTIDE SEQUENCE</scope>
    <source>
        <strain evidence="8">NRRL B-16292</strain>
    </source>
</reference>
<evidence type="ECO:0000256" key="5">
    <source>
        <dbReference type="SAM" id="Phobius"/>
    </source>
</evidence>
<evidence type="ECO:0000259" key="7">
    <source>
        <dbReference type="Pfam" id="PF00082"/>
    </source>
</evidence>
<name>A0ABY5VTE4_9ACTN</name>
<reference evidence="8" key="1">
    <citation type="submission" date="2021-04" db="EMBL/GenBank/DDBJ databases">
        <authorList>
            <person name="Hartkoorn R.C."/>
            <person name="Beaudoing E."/>
            <person name="Hot D."/>
        </authorList>
    </citation>
    <scope>NUCLEOTIDE SEQUENCE</scope>
    <source>
        <strain evidence="8">NRRL B-16292</strain>
    </source>
</reference>
<dbReference type="PANTHER" id="PTHR43806:SF11">
    <property type="entry name" value="CEREVISIN-RELATED"/>
    <property type="match status" value="1"/>
</dbReference>
<dbReference type="SUPFAM" id="SSF52743">
    <property type="entry name" value="Subtilisin-like"/>
    <property type="match status" value="1"/>
</dbReference>
<dbReference type="RefSeq" id="WP_259858184.1">
    <property type="nucleotide sequence ID" value="NZ_BAAAST010000042.1"/>
</dbReference>
<accession>A0ABY5VTE4</accession>
<dbReference type="PROSITE" id="PS00136">
    <property type="entry name" value="SUBTILASE_ASP"/>
    <property type="match status" value="1"/>
</dbReference>
<sequence length="382" mass="39140">MMRVLRPVALAAALAVMAATPVVAAPAASAQTMRDRQWYLTTLDVAAAQKITQGEGVVVAVVDSGIGEHPDLDGQALAGISYLSDDNSLVDDSGHGSGMAGLIAAKGGNADHLLGIAPKAKVLSVRTMTGSAPAPGTWTRIPDAIRWAVDHGAKLINISTGGYLETGSWEAVRYALDHDVLVVASTGNAKEFPDRTAVLDPASIPGVLAVTAVNRDGKVWDGALHGPQTVLAAPGVDIPLASAAGGGRVIGYHESTNSTSNAAAIVSGAAALIRAKYPQLPVKDVVQRLIATADDAGAPGRDPEYGYGRLNLVKALTADVAPVAANPLLSGVQGAPDDEVGSHTFPNVLGDAIIRMLTIGAVWVGVLLLAGLILLLTRRRRT</sequence>
<organism evidence="8 9">
    <name type="scientific">Dactylosporangium fulvum</name>
    <dbReference type="NCBI Taxonomy" id="53359"/>
    <lineage>
        <taxon>Bacteria</taxon>
        <taxon>Bacillati</taxon>
        <taxon>Actinomycetota</taxon>
        <taxon>Actinomycetes</taxon>
        <taxon>Micromonosporales</taxon>
        <taxon>Micromonosporaceae</taxon>
        <taxon>Dactylosporangium</taxon>
    </lineage>
</organism>
<dbReference type="InterPro" id="IPR000209">
    <property type="entry name" value="Peptidase_S8/S53_dom"/>
</dbReference>
<feature type="signal peptide" evidence="6">
    <location>
        <begin position="1"/>
        <end position="24"/>
    </location>
</feature>
<feature type="transmembrane region" description="Helical" evidence="5">
    <location>
        <begin position="352"/>
        <end position="376"/>
    </location>
</feature>
<dbReference type="Gene3D" id="3.40.50.200">
    <property type="entry name" value="Peptidase S8/S53 domain"/>
    <property type="match status" value="1"/>
</dbReference>
<keyword evidence="5" id="KW-0472">Membrane</keyword>
<evidence type="ECO:0000256" key="6">
    <source>
        <dbReference type="SAM" id="SignalP"/>
    </source>
</evidence>
<feature type="chain" id="PRO_5046172235" evidence="6">
    <location>
        <begin position="25"/>
        <end position="382"/>
    </location>
</feature>
<keyword evidence="4" id="KW-0720">Serine protease</keyword>
<keyword evidence="2" id="KW-0645">Protease</keyword>
<evidence type="ECO:0000256" key="2">
    <source>
        <dbReference type="ARBA" id="ARBA00022670"/>
    </source>
</evidence>
<evidence type="ECO:0000313" key="8">
    <source>
        <dbReference type="EMBL" id="UWP80424.1"/>
    </source>
</evidence>
<evidence type="ECO:0000256" key="1">
    <source>
        <dbReference type="ARBA" id="ARBA00011073"/>
    </source>
</evidence>
<dbReference type="PANTHER" id="PTHR43806">
    <property type="entry name" value="PEPTIDASE S8"/>
    <property type="match status" value="1"/>
</dbReference>
<comment type="similarity">
    <text evidence="1">Belongs to the peptidase S8 family.</text>
</comment>
<protein>
    <submittedName>
        <fullName evidence="8">S8 family serine peptidase</fullName>
    </submittedName>
</protein>